<dbReference type="EMBL" id="FBYC01000004">
    <property type="protein sequence ID" value="CUX83873.1"/>
    <property type="molecule type" value="Genomic_DNA"/>
</dbReference>
<sequence>MKWTVLILPLVLTACAAPSPCAQRLAEVTAEIVERERALARGYRIRPAQDGKTVLRLCDLPELLCTDHVQQPRAARRVPVDASAEQAAVQRLRAEQASLRWQGDMCL</sequence>
<proteinExistence type="predicted"/>
<keyword evidence="1" id="KW-0732">Signal</keyword>
<dbReference type="Proteomes" id="UP000182045">
    <property type="component" value="Unassembled WGS sequence"/>
</dbReference>
<comment type="caution">
    <text evidence="3">The sequence shown here is derived from an EMBL/GenBank/DDBJ whole genome shotgun (WGS) entry which is preliminary data.</text>
</comment>
<evidence type="ECO:0000313" key="4">
    <source>
        <dbReference type="Proteomes" id="UP000050413"/>
    </source>
</evidence>
<protein>
    <recommendedName>
        <fullName evidence="6">Lipoprotein</fullName>
    </recommendedName>
</protein>
<organism evidence="3 4">
    <name type="scientific">Roseibaca calidilacus</name>
    <dbReference type="NCBI Taxonomy" id="1666912"/>
    <lineage>
        <taxon>Bacteria</taxon>
        <taxon>Pseudomonadati</taxon>
        <taxon>Pseudomonadota</taxon>
        <taxon>Alphaproteobacteria</taxon>
        <taxon>Rhodobacterales</taxon>
        <taxon>Paracoccaceae</taxon>
        <taxon>Roseinatronobacter</taxon>
    </lineage>
</organism>
<dbReference type="Proteomes" id="UP000050413">
    <property type="component" value="Unassembled WGS sequence"/>
</dbReference>
<evidence type="ECO:0000256" key="1">
    <source>
        <dbReference type="SAM" id="SignalP"/>
    </source>
</evidence>
<gene>
    <name evidence="2" type="ORF">Ga0058931_3227</name>
    <name evidence="3" type="ORF">HLUCCA05_05935</name>
</gene>
<dbReference type="RefSeq" id="WP_072247275.1">
    <property type="nucleotide sequence ID" value="NZ_FBYC01000004.1"/>
</dbReference>
<reference evidence="2 5" key="2">
    <citation type="submission" date="2016-01" db="EMBL/GenBank/DDBJ databases">
        <authorList>
            <person name="Varghese N."/>
        </authorList>
    </citation>
    <scope>NUCLEOTIDE SEQUENCE [LARGE SCALE GENOMIC DNA]</scope>
    <source>
        <strain evidence="2 5">HL-91</strain>
    </source>
</reference>
<accession>A0A0P7WU28</accession>
<evidence type="ECO:0008006" key="6">
    <source>
        <dbReference type="Google" id="ProtNLM"/>
    </source>
</evidence>
<evidence type="ECO:0000313" key="5">
    <source>
        <dbReference type="Proteomes" id="UP000182045"/>
    </source>
</evidence>
<dbReference type="EMBL" id="LJSG01000016">
    <property type="protein sequence ID" value="KPP90955.1"/>
    <property type="molecule type" value="Genomic_DNA"/>
</dbReference>
<evidence type="ECO:0000313" key="3">
    <source>
        <dbReference type="EMBL" id="KPP90955.1"/>
    </source>
</evidence>
<dbReference type="PROSITE" id="PS51257">
    <property type="entry name" value="PROKAR_LIPOPROTEIN"/>
    <property type="match status" value="1"/>
</dbReference>
<name>A0A0P7WU28_9RHOB</name>
<reference evidence="3 4" key="1">
    <citation type="submission" date="2015-09" db="EMBL/GenBank/DDBJ databases">
        <title>Identification and resolution of microdiversity through metagenomic sequencing of parallel consortia.</title>
        <authorList>
            <person name="Nelson W.C."/>
            <person name="Romine M.F."/>
            <person name="Lindemann S.R."/>
        </authorList>
    </citation>
    <scope>NUCLEOTIDE SEQUENCE [LARGE SCALE GENOMIC DNA]</scope>
    <source>
        <strain evidence="3">HL-91</strain>
    </source>
</reference>
<dbReference type="AlphaFoldDB" id="A0A0P7WU28"/>
<feature type="signal peptide" evidence="1">
    <location>
        <begin position="1"/>
        <end position="16"/>
    </location>
</feature>
<dbReference type="OrthoDB" id="7875456at2"/>
<feature type="chain" id="PRO_5010212270" description="Lipoprotein" evidence="1">
    <location>
        <begin position="17"/>
        <end position="107"/>
    </location>
</feature>
<dbReference type="STRING" id="1666912.Ga0058931_3227"/>
<evidence type="ECO:0000313" key="2">
    <source>
        <dbReference type="EMBL" id="CUX83873.1"/>
    </source>
</evidence>
<keyword evidence="5" id="KW-1185">Reference proteome</keyword>